<proteinExistence type="predicted"/>
<evidence type="ECO:0000313" key="4">
    <source>
        <dbReference type="Proteomes" id="UP000306954"/>
    </source>
</evidence>
<feature type="compositionally biased region" description="Low complexity" evidence="1">
    <location>
        <begin position="147"/>
        <end position="164"/>
    </location>
</feature>
<dbReference type="CDD" id="cd17039">
    <property type="entry name" value="Ubl_ubiquitin_like"/>
    <property type="match status" value="1"/>
</dbReference>
<dbReference type="AlphaFoldDB" id="A0A4V4MEC4"/>
<comment type="caution">
    <text evidence="3">The sequence shown here is derived from an EMBL/GenBank/DDBJ whole genome shotgun (WGS) entry which is preliminary data.</text>
</comment>
<dbReference type="InterPro" id="IPR029071">
    <property type="entry name" value="Ubiquitin-like_domsf"/>
</dbReference>
<reference evidence="3 4" key="1">
    <citation type="submission" date="2019-03" db="EMBL/GenBank/DDBJ databases">
        <title>Sequencing 23 genomes of Wallemia ichthyophaga.</title>
        <authorList>
            <person name="Gostincar C."/>
        </authorList>
    </citation>
    <scope>NUCLEOTIDE SEQUENCE [LARGE SCALE GENOMIC DNA]</scope>
    <source>
        <strain evidence="3 4">EXF-8621</strain>
    </source>
</reference>
<protein>
    <recommendedName>
        <fullName evidence="2">Ubiquitin-like domain-containing protein</fullName>
    </recommendedName>
</protein>
<dbReference type="EMBL" id="SPOF01000006">
    <property type="protein sequence ID" value="TIB15725.1"/>
    <property type="molecule type" value="Genomic_DNA"/>
</dbReference>
<dbReference type="SMART" id="SM00213">
    <property type="entry name" value="UBQ"/>
    <property type="match status" value="1"/>
</dbReference>
<dbReference type="Gene3D" id="3.10.20.90">
    <property type="entry name" value="Phosphatidylinositol 3-kinase Catalytic Subunit, Chain A, domain 1"/>
    <property type="match status" value="1"/>
</dbReference>
<feature type="domain" description="Ubiquitin-like" evidence="2">
    <location>
        <begin position="68"/>
        <end position="145"/>
    </location>
</feature>
<dbReference type="PROSITE" id="PS50053">
    <property type="entry name" value="UBIQUITIN_2"/>
    <property type="match status" value="1"/>
</dbReference>
<accession>A0A4V4MEC4</accession>
<sequence>MHVAADEKSINFISALYRRVQAKDITIPANAKPRLSDADKKPHLVDIPLADVPSGSGSGSSSNTPATLNLTVKNVKASQSAEISVQSSSTIADLKYKVVEAALAPSVGAQRLLLKGKALMDDKLVKDYDALSSGGVLTLMLRGGAPSTPSSIAPSNAPSNASSNTPPPQNIPHVALTSADSDSARTAPDPAVDMHSTTKSDYEATLADSRLWKKLAAFLNAEFKSDEYGKRALETFFLSIKSTLSPSEIARIREEAGFEAM</sequence>
<name>A0A4V4MEC4_WALIC</name>
<dbReference type="Pfam" id="PF00240">
    <property type="entry name" value="ubiquitin"/>
    <property type="match status" value="1"/>
</dbReference>
<evidence type="ECO:0000313" key="3">
    <source>
        <dbReference type="EMBL" id="TIB15725.1"/>
    </source>
</evidence>
<organism evidence="3 4">
    <name type="scientific">Wallemia ichthyophaga</name>
    <dbReference type="NCBI Taxonomy" id="245174"/>
    <lineage>
        <taxon>Eukaryota</taxon>
        <taxon>Fungi</taxon>
        <taxon>Dikarya</taxon>
        <taxon>Basidiomycota</taxon>
        <taxon>Wallemiomycotina</taxon>
        <taxon>Wallemiomycetes</taxon>
        <taxon>Wallemiales</taxon>
        <taxon>Wallemiaceae</taxon>
        <taxon>Wallemia</taxon>
    </lineage>
</organism>
<dbReference type="Proteomes" id="UP000306954">
    <property type="component" value="Unassembled WGS sequence"/>
</dbReference>
<dbReference type="SUPFAM" id="SSF54236">
    <property type="entry name" value="Ubiquitin-like"/>
    <property type="match status" value="1"/>
</dbReference>
<feature type="region of interest" description="Disordered" evidence="1">
    <location>
        <begin position="147"/>
        <end position="196"/>
    </location>
</feature>
<evidence type="ECO:0000259" key="2">
    <source>
        <dbReference type="PROSITE" id="PS50053"/>
    </source>
</evidence>
<gene>
    <name evidence="3" type="ORF">E3P90_00725</name>
</gene>
<evidence type="ECO:0000256" key="1">
    <source>
        <dbReference type="SAM" id="MobiDB-lite"/>
    </source>
</evidence>
<dbReference type="OrthoDB" id="428577at2759"/>
<dbReference type="InterPro" id="IPR000626">
    <property type="entry name" value="Ubiquitin-like_dom"/>
</dbReference>